<dbReference type="EnsemblPlants" id="HORVU.MOREX.r3.1HG0074450.1">
    <property type="protein sequence ID" value="HORVU.MOREX.r3.1HG0074450.1.CDS1"/>
    <property type="gene ID" value="HORVU.MOREX.r3.1HG0074450"/>
</dbReference>
<dbReference type="InterPro" id="IPR012552">
    <property type="entry name" value="DVL"/>
</dbReference>
<comment type="similarity">
    <text evidence="7">Belongs to the DVL/RTFL small polypeptides family.</text>
</comment>
<protein>
    <submittedName>
        <fullName evidence="9">Uncharacterized protein</fullName>
    </submittedName>
</protein>
<dbReference type="PANTHER" id="PTHR33102">
    <property type="entry name" value="DVL19-RELATED-RELATED"/>
    <property type="match status" value="1"/>
</dbReference>
<feature type="compositionally biased region" description="Low complexity" evidence="8">
    <location>
        <begin position="51"/>
        <end position="62"/>
    </location>
</feature>
<dbReference type="Proteomes" id="UP000011116">
    <property type="component" value="Chromosome 1H"/>
</dbReference>
<accession>A0A8I6X884</accession>
<evidence type="ECO:0000256" key="6">
    <source>
        <dbReference type="ARBA" id="ARBA00023136"/>
    </source>
</evidence>
<keyword evidence="6" id="KW-0472">Membrane</keyword>
<dbReference type="AlphaFoldDB" id="A0A8I6X884"/>
<dbReference type="Pfam" id="PF08137">
    <property type="entry name" value="DVL"/>
    <property type="match status" value="1"/>
</dbReference>
<evidence type="ECO:0000313" key="9">
    <source>
        <dbReference type="EnsemblPlants" id="HORVU.MOREX.r3.1HG0074450.1.CDS1"/>
    </source>
</evidence>
<evidence type="ECO:0000256" key="3">
    <source>
        <dbReference type="ARBA" id="ARBA00022475"/>
    </source>
</evidence>
<dbReference type="GO" id="GO:0048367">
    <property type="term" value="P:shoot system development"/>
    <property type="evidence" value="ECO:0007669"/>
    <property type="project" value="UniProtKB-ARBA"/>
</dbReference>
<dbReference type="Gramene" id="HORVU.MOREX.r3.1HG0074450.1">
    <property type="protein sequence ID" value="HORVU.MOREX.r3.1HG0074450.1.CDS1"/>
    <property type="gene ID" value="HORVU.MOREX.r3.1HG0074450"/>
</dbReference>
<evidence type="ECO:0000256" key="8">
    <source>
        <dbReference type="SAM" id="MobiDB-lite"/>
    </source>
</evidence>
<reference evidence="9" key="3">
    <citation type="submission" date="2022-01" db="UniProtKB">
        <authorList>
            <consortium name="EnsemblPlants"/>
        </authorList>
    </citation>
    <scope>IDENTIFICATION</scope>
    <source>
        <strain evidence="9">subsp. vulgare</strain>
    </source>
</reference>
<feature type="compositionally biased region" description="Polar residues" evidence="8">
    <location>
        <begin position="28"/>
        <end position="45"/>
    </location>
</feature>
<evidence type="ECO:0000256" key="5">
    <source>
        <dbReference type="ARBA" id="ARBA00022989"/>
    </source>
</evidence>
<keyword evidence="2" id="KW-0217">Developmental protein</keyword>
<keyword evidence="4" id="KW-0812">Transmembrane</keyword>
<feature type="compositionally biased region" description="Basic and acidic residues" evidence="8">
    <location>
        <begin position="63"/>
        <end position="73"/>
    </location>
</feature>
<keyword evidence="5" id="KW-1133">Transmembrane helix</keyword>
<organism evidence="9 10">
    <name type="scientific">Hordeum vulgare subsp. vulgare</name>
    <name type="common">Domesticated barley</name>
    <dbReference type="NCBI Taxonomy" id="112509"/>
    <lineage>
        <taxon>Eukaryota</taxon>
        <taxon>Viridiplantae</taxon>
        <taxon>Streptophyta</taxon>
        <taxon>Embryophyta</taxon>
        <taxon>Tracheophyta</taxon>
        <taxon>Spermatophyta</taxon>
        <taxon>Magnoliopsida</taxon>
        <taxon>Liliopsida</taxon>
        <taxon>Poales</taxon>
        <taxon>Poaceae</taxon>
        <taxon>BOP clade</taxon>
        <taxon>Pooideae</taxon>
        <taxon>Triticodae</taxon>
        <taxon>Triticeae</taxon>
        <taxon>Hordeinae</taxon>
        <taxon>Hordeum</taxon>
    </lineage>
</organism>
<keyword evidence="3" id="KW-1003">Cell membrane</keyword>
<proteinExistence type="inferred from homology"/>
<dbReference type="GO" id="GO:0005886">
    <property type="term" value="C:plasma membrane"/>
    <property type="evidence" value="ECO:0007669"/>
    <property type="project" value="UniProtKB-SubCell"/>
</dbReference>
<sequence length="105" mass="11851">MEGDDKWKLSKKGRSRSGRNYYYGDASGASTSRGLSRSYSASVTATRPRDGASGSGSSSSEQQQKEEAESRWRLSKKCVEAVKEHRARFYIVRRCVSMLVCWRDD</sequence>
<feature type="region of interest" description="Disordered" evidence="8">
    <location>
        <begin position="1"/>
        <end position="73"/>
    </location>
</feature>
<reference evidence="10" key="1">
    <citation type="journal article" date="2012" name="Nature">
        <title>A physical, genetic and functional sequence assembly of the barley genome.</title>
        <authorList>
            <consortium name="The International Barley Genome Sequencing Consortium"/>
            <person name="Mayer K.F."/>
            <person name="Waugh R."/>
            <person name="Brown J.W."/>
            <person name="Schulman A."/>
            <person name="Langridge P."/>
            <person name="Platzer M."/>
            <person name="Fincher G.B."/>
            <person name="Muehlbauer G.J."/>
            <person name="Sato K."/>
            <person name="Close T.J."/>
            <person name="Wise R.P."/>
            <person name="Stein N."/>
        </authorList>
    </citation>
    <scope>NUCLEOTIDE SEQUENCE [LARGE SCALE GENOMIC DNA]</scope>
    <source>
        <strain evidence="10">cv. Morex</strain>
    </source>
</reference>
<reference evidence="9" key="2">
    <citation type="submission" date="2020-10" db="EMBL/GenBank/DDBJ databases">
        <authorList>
            <person name="Scholz U."/>
            <person name="Mascher M."/>
            <person name="Fiebig A."/>
        </authorList>
    </citation>
    <scope>NUCLEOTIDE SEQUENCE [LARGE SCALE GENOMIC DNA]</scope>
    <source>
        <strain evidence="9">cv. Morex</strain>
    </source>
</reference>
<dbReference type="InterPro" id="IPR051525">
    <property type="entry name" value="DVL_RTFL_regulatory"/>
</dbReference>
<dbReference type="OMA" id="CAISTCT"/>
<dbReference type="Gramene" id="HORVU.MOREX.r2.1HG0060240.1">
    <property type="protein sequence ID" value="HORVU.MOREX.r2.1HG0060240.1.CDS.1"/>
    <property type="gene ID" value="HORVU.MOREX.r2.1HG0060240"/>
</dbReference>
<evidence type="ECO:0000313" key="10">
    <source>
        <dbReference type="Proteomes" id="UP000011116"/>
    </source>
</evidence>
<keyword evidence="10" id="KW-1185">Reference proteome</keyword>
<dbReference type="GO" id="GO:0008285">
    <property type="term" value="P:negative regulation of cell population proliferation"/>
    <property type="evidence" value="ECO:0007669"/>
    <property type="project" value="InterPro"/>
</dbReference>
<name>A0A8I6X884_HORVV</name>
<evidence type="ECO:0000256" key="1">
    <source>
        <dbReference type="ARBA" id="ARBA00004162"/>
    </source>
</evidence>
<evidence type="ECO:0000256" key="2">
    <source>
        <dbReference type="ARBA" id="ARBA00022473"/>
    </source>
</evidence>
<evidence type="ECO:0000256" key="7">
    <source>
        <dbReference type="ARBA" id="ARBA00024340"/>
    </source>
</evidence>
<comment type="subcellular location">
    <subcellularLocation>
        <location evidence="1">Cell membrane</location>
        <topology evidence="1">Single-pass membrane protein</topology>
    </subcellularLocation>
</comment>
<evidence type="ECO:0000256" key="4">
    <source>
        <dbReference type="ARBA" id="ARBA00022692"/>
    </source>
</evidence>